<accession>A0A427B5S7</accession>
<proteinExistence type="predicted"/>
<feature type="compositionally biased region" description="Basic and acidic residues" evidence="1">
    <location>
        <begin position="47"/>
        <end position="61"/>
    </location>
</feature>
<dbReference type="EMBL" id="AMZH03000422">
    <property type="protein sequence ID" value="RRT83841.1"/>
    <property type="molecule type" value="Genomic_DNA"/>
</dbReference>
<reference evidence="2 3" key="1">
    <citation type="journal article" date="2014" name="Agronomy (Basel)">
        <title>A Draft Genome Sequence for Ensete ventricosum, the Drought-Tolerant Tree Against Hunger.</title>
        <authorList>
            <person name="Harrison J."/>
            <person name="Moore K.A."/>
            <person name="Paszkiewicz K."/>
            <person name="Jones T."/>
            <person name="Grant M."/>
            <person name="Ambacheew D."/>
            <person name="Muzemil S."/>
            <person name="Studholme D.J."/>
        </authorList>
    </citation>
    <scope>NUCLEOTIDE SEQUENCE [LARGE SCALE GENOMIC DNA]</scope>
</reference>
<evidence type="ECO:0000313" key="3">
    <source>
        <dbReference type="Proteomes" id="UP000287651"/>
    </source>
</evidence>
<protein>
    <submittedName>
        <fullName evidence="2">Uncharacterized protein</fullName>
    </submittedName>
</protein>
<gene>
    <name evidence="2" type="ORF">B296_00008678</name>
</gene>
<name>A0A427B5S7_ENSVE</name>
<dbReference type="AlphaFoldDB" id="A0A427B5S7"/>
<evidence type="ECO:0000256" key="1">
    <source>
        <dbReference type="SAM" id="MobiDB-lite"/>
    </source>
</evidence>
<comment type="caution">
    <text evidence="2">The sequence shown here is derived from an EMBL/GenBank/DDBJ whole genome shotgun (WGS) entry which is preliminary data.</text>
</comment>
<feature type="region of interest" description="Disordered" evidence="1">
    <location>
        <begin position="41"/>
        <end position="63"/>
    </location>
</feature>
<evidence type="ECO:0000313" key="2">
    <source>
        <dbReference type="EMBL" id="RRT83841.1"/>
    </source>
</evidence>
<sequence length="129" mass="14260">MTPGAPCGPPTPPVMGSAATSACSTAASLCCTPPTPQRCLAEQHPQGTRELHPRAAERPEPCDVWPSTLGHRHESSSRCGCGGDSEVNQYRRKAQEQEHLHSWRMNQLDRTTTKCSTCYVYMKRYARCK</sequence>
<dbReference type="Proteomes" id="UP000287651">
    <property type="component" value="Unassembled WGS sequence"/>
</dbReference>
<organism evidence="2 3">
    <name type="scientific">Ensete ventricosum</name>
    <name type="common">Abyssinian banana</name>
    <name type="synonym">Musa ensete</name>
    <dbReference type="NCBI Taxonomy" id="4639"/>
    <lineage>
        <taxon>Eukaryota</taxon>
        <taxon>Viridiplantae</taxon>
        <taxon>Streptophyta</taxon>
        <taxon>Embryophyta</taxon>
        <taxon>Tracheophyta</taxon>
        <taxon>Spermatophyta</taxon>
        <taxon>Magnoliopsida</taxon>
        <taxon>Liliopsida</taxon>
        <taxon>Zingiberales</taxon>
        <taxon>Musaceae</taxon>
        <taxon>Ensete</taxon>
    </lineage>
</organism>